<accession>A0A7W7I9R7</accession>
<dbReference type="EMBL" id="JACHMV010000001">
    <property type="protein sequence ID" value="MBB4773154.1"/>
    <property type="molecule type" value="Genomic_DNA"/>
</dbReference>
<name>A0A7W7I9R7_9ACTN</name>
<sequence length="100" mass="11342">MRTTWTSHESWAFECLNCSAAWTEELEIRRCADGHGNEAVVYERGGHPCMTPWLDRCCTACQSQNVKALASRPVAHAEVPRARGGEDVAMVFHLRRMHAW</sequence>
<evidence type="ECO:0000313" key="2">
    <source>
        <dbReference type="Proteomes" id="UP000549343"/>
    </source>
</evidence>
<dbReference type="Proteomes" id="UP000549343">
    <property type="component" value="Unassembled WGS sequence"/>
</dbReference>
<proteinExistence type="predicted"/>
<dbReference type="RefSeq" id="WP_184881084.1">
    <property type="nucleotide sequence ID" value="NZ_BAAAHD010000033.1"/>
</dbReference>
<evidence type="ECO:0000313" key="1">
    <source>
        <dbReference type="EMBL" id="MBB4773154.1"/>
    </source>
</evidence>
<reference evidence="1 2" key="1">
    <citation type="submission" date="2020-08" db="EMBL/GenBank/DDBJ databases">
        <title>Sequencing the genomes of 1000 actinobacteria strains.</title>
        <authorList>
            <person name="Klenk H.-P."/>
        </authorList>
    </citation>
    <scope>NUCLEOTIDE SEQUENCE [LARGE SCALE GENOMIC DNA]</scope>
    <source>
        <strain evidence="1 2">DSM 44772</strain>
    </source>
</reference>
<dbReference type="AlphaFoldDB" id="A0A7W7I9R7"/>
<protein>
    <submittedName>
        <fullName evidence="1">Uncharacterized protein</fullName>
    </submittedName>
</protein>
<organism evidence="1 2">
    <name type="scientific">Actinomadura livida</name>
    <dbReference type="NCBI Taxonomy" id="79909"/>
    <lineage>
        <taxon>Bacteria</taxon>
        <taxon>Bacillati</taxon>
        <taxon>Actinomycetota</taxon>
        <taxon>Actinomycetes</taxon>
        <taxon>Streptosporangiales</taxon>
        <taxon>Thermomonosporaceae</taxon>
        <taxon>Actinomadura</taxon>
    </lineage>
</organism>
<gene>
    <name evidence="1" type="ORF">F4557_001572</name>
</gene>
<comment type="caution">
    <text evidence="1">The sequence shown here is derived from an EMBL/GenBank/DDBJ whole genome shotgun (WGS) entry which is preliminary data.</text>
</comment>